<feature type="region of interest" description="Disordered" evidence="1">
    <location>
        <begin position="78"/>
        <end position="106"/>
    </location>
</feature>
<gene>
    <name evidence="2" type="ORF">KQX54_019841</name>
</gene>
<dbReference type="Proteomes" id="UP000826195">
    <property type="component" value="Unassembled WGS sequence"/>
</dbReference>
<organism evidence="2 3">
    <name type="scientific">Cotesia glomerata</name>
    <name type="common">Lepidopteran parasitic wasp</name>
    <name type="synonym">Apanteles glomeratus</name>
    <dbReference type="NCBI Taxonomy" id="32391"/>
    <lineage>
        <taxon>Eukaryota</taxon>
        <taxon>Metazoa</taxon>
        <taxon>Ecdysozoa</taxon>
        <taxon>Arthropoda</taxon>
        <taxon>Hexapoda</taxon>
        <taxon>Insecta</taxon>
        <taxon>Pterygota</taxon>
        <taxon>Neoptera</taxon>
        <taxon>Endopterygota</taxon>
        <taxon>Hymenoptera</taxon>
        <taxon>Apocrita</taxon>
        <taxon>Ichneumonoidea</taxon>
        <taxon>Braconidae</taxon>
        <taxon>Microgastrinae</taxon>
        <taxon>Cotesia</taxon>
    </lineage>
</organism>
<dbReference type="EMBL" id="JAHXZJ010000374">
    <property type="protein sequence ID" value="KAH0561858.1"/>
    <property type="molecule type" value="Genomic_DNA"/>
</dbReference>
<evidence type="ECO:0000313" key="3">
    <source>
        <dbReference type="Proteomes" id="UP000826195"/>
    </source>
</evidence>
<accession>A0AAV7IYR9</accession>
<comment type="caution">
    <text evidence="2">The sequence shown here is derived from an EMBL/GenBank/DDBJ whole genome shotgun (WGS) entry which is preliminary data.</text>
</comment>
<sequence length="125" mass="14451">MRVHPMDRWLVREKKCPSLGDGQTRPGLLVFSFFNEWHKFDGTEERDGQNVPGNGGWRASNSLFHEISAVYTLQDEDEENRPLYNRGSPMYQPMTGSGAPQKEKTNRRTVMDFCSLEIRNWGKSL</sequence>
<keyword evidence="3" id="KW-1185">Reference proteome</keyword>
<name>A0AAV7IYR9_COTGL</name>
<proteinExistence type="predicted"/>
<evidence type="ECO:0000256" key="1">
    <source>
        <dbReference type="SAM" id="MobiDB-lite"/>
    </source>
</evidence>
<reference evidence="2 3" key="1">
    <citation type="journal article" date="2021" name="J. Hered.">
        <title>A chromosome-level genome assembly of the parasitoid wasp, Cotesia glomerata (Hymenoptera: Braconidae).</title>
        <authorList>
            <person name="Pinto B.J."/>
            <person name="Weis J.J."/>
            <person name="Gamble T."/>
            <person name="Ode P.J."/>
            <person name="Paul R."/>
            <person name="Zaspel J.M."/>
        </authorList>
    </citation>
    <scope>NUCLEOTIDE SEQUENCE [LARGE SCALE GENOMIC DNA]</scope>
    <source>
        <strain evidence="2">CgM1</strain>
    </source>
</reference>
<protein>
    <submittedName>
        <fullName evidence="2">Uncharacterized protein</fullName>
    </submittedName>
</protein>
<dbReference type="AlphaFoldDB" id="A0AAV7IYR9"/>
<evidence type="ECO:0000313" key="2">
    <source>
        <dbReference type="EMBL" id="KAH0561858.1"/>
    </source>
</evidence>